<dbReference type="AlphaFoldDB" id="A0A9X2S7K3"/>
<dbReference type="Proteomes" id="UP001141950">
    <property type="component" value="Unassembled WGS sequence"/>
</dbReference>
<name>A0A9X2S7K3_9BACL</name>
<evidence type="ECO:0000259" key="2">
    <source>
        <dbReference type="Pfam" id="PF07940"/>
    </source>
</evidence>
<dbReference type="RefSeq" id="WP_257443674.1">
    <property type="nucleotide sequence ID" value="NZ_JANIPJ010000003.1"/>
</dbReference>
<dbReference type="Gene3D" id="2.70.98.70">
    <property type="match status" value="1"/>
</dbReference>
<evidence type="ECO:0000313" key="3">
    <source>
        <dbReference type="EMBL" id="MCR2803419.1"/>
    </source>
</evidence>
<dbReference type="Pfam" id="PF07940">
    <property type="entry name" value="Hepar_II_III_C"/>
    <property type="match status" value="1"/>
</dbReference>
<dbReference type="PANTHER" id="PTHR38045:SF1">
    <property type="entry name" value="HEPARINASE II_III-LIKE PROTEIN"/>
    <property type="match status" value="1"/>
</dbReference>
<proteinExistence type="predicted"/>
<dbReference type="EMBL" id="JANIPJ010000003">
    <property type="protein sequence ID" value="MCR2803419.1"/>
    <property type="molecule type" value="Genomic_DNA"/>
</dbReference>
<sequence length="638" mass="70547">MLEGTLTAMPDRVRGFGLLLGELGADDWAARLLGDASLSGLIGEIEAEAERLLDEPEPELTDDLFRLFAETGDRLAYENVYFAKRKRLNAFAIMAWLKPEKTSYREALRLTALSICDEYTWCLPAHYGEKRGPYGNIDLFAAETGFTLSEMSALLGDKLDAELRERIAFETERRLFAPFLEQGPYPWEKLENNWSSVCAGSVGAAALYAIEDTERLARVLERTQAAMDCFLAGYGDDGACVEGYSYWQYGFGYYVYYADLLKRATGGAIDGFAIPKVKEIALFQQRCFSCGDTVINFSDSPQRCGIFMGLTMRLRDEYPEVAVPHASLREPYAADHCGRWAPAIRNLIWASAERAAVAKGAGETGAAEASDKIEEADAAGEWPTEAHYMADAGWFMSRYAAEDGSVYGFAAKGGHNGESHNHNDCGHFLLHADGEVYLADIGRGLYTKEYFGPDRYSFWCNGSQGHSLPIVGGALQAEGAERKAIVTEASVSDREDRFALELSGAYPEAAGLLGLERSFAWRKEGTPALTLVDSFAFAVNEAEPVGGSGEQIIERFITFMEPKLVKEGILSLTGSRRVHIEYDAAAWRPVVTSRSDLDHFAEERYWYTLDFHQLDGGVEGGRATARFAFVFQEEAAKR</sequence>
<gene>
    <name evidence="3" type="ORF">NQZ67_05925</name>
</gene>
<protein>
    <submittedName>
        <fullName evidence="3">Heparinase II/III-family protein</fullName>
    </submittedName>
</protein>
<dbReference type="InterPro" id="IPR012480">
    <property type="entry name" value="Hepar_II_III_C"/>
</dbReference>
<organism evidence="3 4">
    <name type="scientific">Paenibacillus soyae</name>
    <dbReference type="NCBI Taxonomy" id="2969249"/>
    <lineage>
        <taxon>Bacteria</taxon>
        <taxon>Bacillati</taxon>
        <taxon>Bacillota</taxon>
        <taxon>Bacilli</taxon>
        <taxon>Bacillales</taxon>
        <taxon>Paenibacillaceae</taxon>
        <taxon>Paenibacillus</taxon>
    </lineage>
</organism>
<dbReference type="PANTHER" id="PTHR38045">
    <property type="entry name" value="CHROMOSOME 1, WHOLE GENOME SHOTGUN SEQUENCE"/>
    <property type="match status" value="1"/>
</dbReference>
<comment type="caution">
    <text evidence="3">The sequence shown here is derived from an EMBL/GenBank/DDBJ whole genome shotgun (WGS) entry which is preliminary data.</text>
</comment>
<dbReference type="InterPro" id="IPR008929">
    <property type="entry name" value="Chondroitin_lyas"/>
</dbReference>
<feature type="domain" description="Heparinase II/III-like C-terminal" evidence="2">
    <location>
        <begin position="384"/>
        <end position="535"/>
    </location>
</feature>
<comment type="subcellular location">
    <subcellularLocation>
        <location evidence="1">Cell envelope</location>
    </subcellularLocation>
</comment>
<dbReference type="Gene3D" id="1.50.10.100">
    <property type="entry name" value="Chondroitin AC/alginate lyase"/>
    <property type="match status" value="1"/>
</dbReference>
<reference evidence="3" key="1">
    <citation type="submission" date="2022-08" db="EMBL/GenBank/DDBJ databases">
        <title>The genomic sequence of strain Paenibacillus sp. SCIV0701.</title>
        <authorList>
            <person name="Zhao H."/>
        </authorList>
    </citation>
    <scope>NUCLEOTIDE SEQUENCE</scope>
    <source>
        <strain evidence="3">SCIV0701</strain>
    </source>
</reference>
<evidence type="ECO:0000256" key="1">
    <source>
        <dbReference type="ARBA" id="ARBA00004196"/>
    </source>
</evidence>
<dbReference type="SUPFAM" id="SSF48230">
    <property type="entry name" value="Chondroitin AC/alginate lyase"/>
    <property type="match status" value="1"/>
</dbReference>
<accession>A0A9X2S7K3</accession>
<keyword evidence="4" id="KW-1185">Reference proteome</keyword>
<evidence type="ECO:0000313" key="4">
    <source>
        <dbReference type="Proteomes" id="UP001141950"/>
    </source>
</evidence>